<evidence type="ECO:0000256" key="1">
    <source>
        <dbReference type="SAM" id="SignalP"/>
    </source>
</evidence>
<evidence type="ECO:0000313" key="3">
    <source>
        <dbReference type="Proteomes" id="UP000518752"/>
    </source>
</evidence>
<protein>
    <recommendedName>
        <fullName evidence="4">Pheromone</fullName>
    </recommendedName>
</protein>
<organism evidence="2 3">
    <name type="scientific">Collybiopsis confluens</name>
    <dbReference type="NCBI Taxonomy" id="2823264"/>
    <lineage>
        <taxon>Eukaryota</taxon>
        <taxon>Fungi</taxon>
        <taxon>Dikarya</taxon>
        <taxon>Basidiomycota</taxon>
        <taxon>Agaricomycotina</taxon>
        <taxon>Agaricomycetes</taxon>
        <taxon>Agaricomycetidae</taxon>
        <taxon>Agaricales</taxon>
        <taxon>Marasmiineae</taxon>
        <taxon>Omphalotaceae</taxon>
        <taxon>Collybiopsis</taxon>
    </lineage>
</organism>
<dbReference type="Proteomes" id="UP000518752">
    <property type="component" value="Unassembled WGS sequence"/>
</dbReference>
<name>A0A8H5MF02_9AGAR</name>
<dbReference type="EMBL" id="JAACJN010000009">
    <property type="protein sequence ID" value="KAF5391522.1"/>
    <property type="molecule type" value="Genomic_DNA"/>
</dbReference>
<dbReference type="AlphaFoldDB" id="A0A8H5MF02"/>
<keyword evidence="1" id="KW-0732">Signal</keyword>
<accession>A0A8H5MF02</accession>
<evidence type="ECO:0008006" key="4">
    <source>
        <dbReference type="Google" id="ProtNLM"/>
    </source>
</evidence>
<proteinExistence type="predicted"/>
<feature type="signal peptide" evidence="1">
    <location>
        <begin position="1"/>
        <end position="18"/>
    </location>
</feature>
<gene>
    <name evidence="2" type="ORF">D9757_002505</name>
</gene>
<reference evidence="2 3" key="1">
    <citation type="journal article" date="2020" name="ISME J.">
        <title>Uncovering the hidden diversity of litter-decomposition mechanisms in mushroom-forming fungi.</title>
        <authorList>
            <person name="Floudas D."/>
            <person name="Bentzer J."/>
            <person name="Ahren D."/>
            <person name="Johansson T."/>
            <person name="Persson P."/>
            <person name="Tunlid A."/>
        </authorList>
    </citation>
    <scope>NUCLEOTIDE SEQUENCE [LARGE SCALE GENOMIC DNA]</scope>
    <source>
        <strain evidence="2 3">CBS 406.79</strain>
    </source>
</reference>
<feature type="chain" id="PRO_5034157193" description="Pheromone" evidence="1">
    <location>
        <begin position="19"/>
        <end position="69"/>
    </location>
</feature>
<evidence type="ECO:0000313" key="2">
    <source>
        <dbReference type="EMBL" id="KAF5391522.1"/>
    </source>
</evidence>
<keyword evidence="3" id="KW-1185">Reference proteome</keyword>
<sequence length="69" mass="7097">MKTFSAIITATLVSVAMASVIPVATETDFTGCLEEATKVVTTDAPATTTFTEHIFPPSALSSVSCLIGC</sequence>
<comment type="caution">
    <text evidence="2">The sequence shown here is derived from an EMBL/GenBank/DDBJ whole genome shotgun (WGS) entry which is preliminary data.</text>
</comment>